<dbReference type="InterPro" id="IPR051782">
    <property type="entry name" value="ABC_Transporter_VariousFunc"/>
</dbReference>
<dbReference type="RefSeq" id="WP_124564624.1">
    <property type="nucleotide sequence ID" value="NZ_JARRRY010000001.1"/>
</dbReference>
<protein>
    <submittedName>
        <fullName evidence="5">ABC transporter ATP-binding protein</fullName>
    </submittedName>
</protein>
<reference evidence="5 6" key="1">
    <citation type="submission" date="2023-04" db="EMBL/GenBank/DDBJ databases">
        <title>Ectobacillus antri isolated from activated sludge.</title>
        <authorList>
            <person name="Yan P."/>
            <person name="Liu X."/>
        </authorList>
    </citation>
    <scope>NUCLEOTIDE SEQUENCE [LARGE SCALE GENOMIC DNA]</scope>
    <source>
        <strain evidence="5 6">C18H</strain>
    </source>
</reference>
<dbReference type="PANTHER" id="PTHR42939:SF2">
    <property type="entry name" value="ABC-TYPE TRANSPORTER ATP-BINDING PROTEIN ECSA"/>
    <property type="match status" value="1"/>
</dbReference>
<accession>A0ABT6H0W3</accession>
<gene>
    <name evidence="5" type="ORF">P6P90_03250</name>
</gene>
<dbReference type="SMART" id="SM00382">
    <property type="entry name" value="AAA"/>
    <property type="match status" value="1"/>
</dbReference>
<keyword evidence="1" id="KW-0813">Transport</keyword>
<dbReference type="SUPFAM" id="SSF52540">
    <property type="entry name" value="P-loop containing nucleoside triphosphate hydrolases"/>
    <property type="match status" value="1"/>
</dbReference>
<sequence>MLEVHIRSAGYKEAETIITNVDFSVQAGELVALIGANGAGKSTTIKGILGMLPHMDGEVTVSNYAYVPEQPVYYDYLTLWEHMELLAATKELSETWKDEALKLLHVFQMEESQHEYLGQFSKGMKQKAMLMLAFLAKPSIYIVDEPFIGLDPTAVRDFLKLLEKERKRGAGVLLCTHVLDTAERICERFLLVSKGTLLASGDITAIQQAADKPGESLLECFDSIVRRNYA</sequence>
<dbReference type="PANTHER" id="PTHR42939">
    <property type="entry name" value="ABC TRANSPORTER ATP-BINDING PROTEIN ALBC-RELATED"/>
    <property type="match status" value="1"/>
</dbReference>
<evidence type="ECO:0000259" key="4">
    <source>
        <dbReference type="PROSITE" id="PS50893"/>
    </source>
</evidence>
<feature type="domain" description="ABC transporter" evidence="4">
    <location>
        <begin position="1"/>
        <end position="219"/>
    </location>
</feature>
<name>A0ABT6H0W3_9BACI</name>
<evidence type="ECO:0000256" key="2">
    <source>
        <dbReference type="ARBA" id="ARBA00022741"/>
    </source>
</evidence>
<keyword evidence="6" id="KW-1185">Reference proteome</keyword>
<dbReference type="Pfam" id="PF00005">
    <property type="entry name" value="ABC_tran"/>
    <property type="match status" value="1"/>
</dbReference>
<evidence type="ECO:0000256" key="1">
    <source>
        <dbReference type="ARBA" id="ARBA00022448"/>
    </source>
</evidence>
<keyword evidence="3 5" id="KW-0067">ATP-binding</keyword>
<evidence type="ECO:0000313" key="5">
    <source>
        <dbReference type="EMBL" id="MDG5753016.1"/>
    </source>
</evidence>
<dbReference type="Gene3D" id="3.40.50.300">
    <property type="entry name" value="P-loop containing nucleotide triphosphate hydrolases"/>
    <property type="match status" value="1"/>
</dbReference>
<dbReference type="InterPro" id="IPR003593">
    <property type="entry name" value="AAA+_ATPase"/>
</dbReference>
<proteinExistence type="predicted"/>
<keyword evidence="2" id="KW-0547">Nucleotide-binding</keyword>
<evidence type="ECO:0000313" key="6">
    <source>
        <dbReference type="Proteomes" id="UP001218246"/>
    </source>
</evidence>
<organism evidence="5 6">
    <name type="scientific">Ectobacillus antri</name>
    <dbReference type="NCBI Taxonomy" id="2486280"/>
    <lineage>
        <taxon>Bacteria</taxon>
        <taxon>Bacillati</taxon>
        <taxon>Bacillota</taxon>
        <taxon>Bacilli</taxon>
        <taxon>Bacillales</taxon>
        <taxon>Bacillaceae</taxon>
        <taxon>Ectobacillus</taxon>
    </lineage>
</organism>
<dbReference type="CDD" id="cd03230">
    <property type="entry name" value="ABC_DR_subfamily_A"/>
    <property type="match status" value="1"/>
</dbReference>
<dbReference type="InterPro" id="IPR003439">
    <property type="entry name" value="ABC_transporter-like_ATP-bd"/>
</dbReference>
<dbReference type="GO" id="GO:0005524">
    <property type="term" value="F:ATP binding"/>
    <property type="evidence" value="ECO:0007669"/>
    <property type="project" value="UniProtKB-KW"/>
</dbReference>
<dbReference type="Proteomes" id="UP001218246">
    <property type="component" value="Unassembled WGS sequence"/>
</dbReference>
<dbReference type="PROSITE" id="PS50893">
    <property type="entry name" value="ABC_TRANSPORTER_2"/>
    <property type="match status" value="1"/>
</dbReference>
<dbReference type="EMBL" id="JARULN010000001">
    <property type="protein sequence ID" value="MDG5753016.1"/>
    <property type="molecule type" value="Genomic_DNA"/>
</dbReference>
<comment type="caution">
    <text evidence="5">The sequence shown here is derived from an EMBL/GenBank/DDBJ whole genome shotgun (WGS) entry which is preliminary data.</text>
</comment>
<dbReference type="InterPro" id="IPR027417">
    <property type="entry name" value="P-loop_NTPase"/>
</dbReference>
<evidence type="ECO:0000256" key="3">
    <source>
        <dbReference type="ARBA" id="ARBA00022840"/>
    </source>
</evidence>